<dbReference type="GO" id="GO:0000976">
    <property type="term" value="F:transcription cis-regulatory region binding"/>
    <property type="evidence" value="ECO:0007669"/>
    <property type="project" value="UniProtKB-ARBA"/>
</dbReference>
<dbReference type="FunFam" id="3.30.730.10:FF:000001">
    <property type="entry name" value="Ethylene-responsive transcription factor 2"/>
    <property type="match status" value="1"/>
</dbReference>
<dbReference type="GO" id="GO:0009873">
    <property type="term" value="P:ethylene-activated signaling pathway"/>
    <property type="evidence" value="ECO:0007669"/>
    <property type="project" value="UniProtKB-KW"/>
</dbReference>
<dbReference type="OrthoDB" id="771648at2759"/>
<dbReference type="PANTHER" id="PTHR31657">
    <property type="entry name" value="ETHYLENE-RESPONSIVE TRANSCRIPTION FACTOR ERF061"/>
    <property type="match status" value="1"/>
</dbReference>
<evidence type="ECO:0000256" key="1">
    <source>
        <dbReference type="ARBA" id="ARBA00004123"/>
    </source>
</evidence>
<keyword evidence="4" id="KW-0805">Transcription regulation</keyword>
<dbReference type="SMART" id="SM00380">
    <property type="entry name" value="AP2"/>
    <property type="match status" value="1"/>
</dbReference>
<dbReference type="Pfam" id="PF00847">
    <property type="entry name" value="AP2"/>
    <property type="match status" value="1"/>
</dbReference>
<dbReference type="InterPro" id="IPR051758">
    <property type="entry name" value="ERF/AP2-like"/>
</dbReference>
<protein>
    <recommendedName>
        <fullName evidence="11">AP2/ERF domain-containing protein</fullName>
    </recommendedName>
</protein>
<dbReference type="Proteomes" id="UP000325577">
    <property type="component" value="Linkage Group LG4"/>
</dbReference>
<sequence>MEGFIVWKKDCSFCHLSSTVTAWPDMEDVKGNALKLGNDEVGEKLNPLNPNSDKGKGKELCSSTERQHQKLASEDTSMSNRPLKKIRSPKRRNLSQSSAQLSNRPSSRLVFPFALDGYQPVLNPNHFRPSHLPLLRPVSPLQNQEMISFSPHHLESGYHSQHQLVRNWDDALDLSPRGGLSMTMMMNRLGHGHGSEAFVRPLPFAVSTNKLYRGVRQRHWGKWVAEIRLPRNRTRLWLGTFDTAEEAALAYDRQAIRLRGENARLNFPHLFLSQKAADSQASSSSSLPSSCITIKNSQPHQNQQHQDDPSTSGNNPNNVLDNPNLGSIYNCIVNEAQTVMPSTRTGEGLLEFSEPVWRNMEDAWFNAIQAGWSPGSPVWDNIETTNNLLMQPNFPIPGSLQGDITSSDVSLPWNN</sequence>
<keyword evidence="7" id="KW-0804">Transcription</keyword>
<keyword evidence="3" id="KW-0611">Plant defense</keyword>
<feature type="compositionally biased region" description="Low complexity" evidence="10">
    <location>
        <begin position="281"/>
        <end position="304"/>
    </location>
</feature>
<dbReference type="AlphaFoldDB" id="A0A5J5A1K6"/>
<feature type="compositionally biased region" description="Basic residues" evidence="10">
    <location>
        <begin position="82"/>
        <end position="93"/>
    </location>
</feature>
<dbReference type="PROSITE" id="PS51032">
    <property type="entry name" value="AP2_ERF"/>
    <property type="match status" value="1"/>
</dbReference>
<dbReference type="GO" id="GO:0003700">
    <property type="term" value="F:DNA-binding transcription factor activity"/>
    <property type="evidence" value="ECO:0007669"/>
    <property type="project" value="InterPro"/>
</dbReference>
<keyword evidence="6" id="KW-0010">Activator</keyword>
<comment type="subcellular location">
    <subcellularLocation>
        <location evidence="1">Nucleus</location>
    </subcellularLocation>
</comment>
<feature type="compositionally biased region" description="Basic and acidic residues" evidence="10">
    <location>
        <begin position="53"/>
        <end position="73"/>
    </location>
</feature>
<evidence type="ECO:0000256" key="3">
    <source>
        <dbReference type="ARBA" id="ARBA00022821"/>
    </source>
</evidence>
<evidence type="ECO:0000256" key="4">
    <source>
        <dbReference type="ARBA" id="ARBA00023015"/>
    </source>
</evidence>
<dbReference type="CDD" id="cd00018">
    <property type="entry name" value="AP2"/>
    <property type="match status" value="1"/>
</dbReference>
<evidence type="ECO:0000256" key="9">
    <source>
        <dbReference type="ARBA" id="ARBA00024343"/>
    </source>
</evidence>
<dbReference type="InterPro" id="IPR016177">
    <property type="entry name" value="DNA-bd_dom_sf"/>
</dbReference>
<keyword evidence="2" id="KW-0936">Ethylene signaling pathway</keyword>
<feature type="region of interest" description="Disordered" evidence="10">
    <location>
        <begin position="40"/>
        <end position="103"/>
    </location>
</feature>
<evidence type="ECO:0000259" key="11">
    <source>
        <dbReference type="PROSITE" id="PS51032"/>
    </source>
</evidence>
<proteinExistence type="inferred from homology"/>
<evidence type="ECO:0000256" key="5">
    <source>
        <dbReference type="ARBA" id="ARBA00023125"/>
    </source>
</evidence>
<evidence type="ECO:0000256" key="10">
    <source>
        <dbReference type="SAM" id="MobiDB-lite"/>
    </source>
</evidence>
<keyword evidence="5" id="KW-0238">DNA-binding</keyword>
<name>A0A5J5A1K6_9ASTE</name>
<evidence type="ECO:0000256" key="7">
    <source>
        <dbReference type="ARBA" id="ARBA00023163"/>
    </source>
</evidence>
<keyword evidence="13" id="KW-1185">Reference proteome</keyword>
<reference evidence="12 13" key="1">
    <citation type="submission" date="2019-09" db="EMBL/GenBank/DDBJ databases">
        <title>A chromosome-level genome assembly of the Chinese tupelo Nyssa sinensis.</title>
        <authorList>
            <person name="Yang X."/>
            <person name="Kang M."/>
            <person name="Yang Y."/>
            <person name="Xiong H."/>
            <person name="Wang M."/>
            <person name="Zhang Z."/>
            <person name="Wang Z."/>
            <person name="Wu H."/>
            <person name="Ma T."/>
            <person name="Liu J."/>
            <person name="Xi Z."/>
        </authorList>
    </citation>
    <scope>NUCLEOTIDE SEQUENCE [LARGE SCALE GENOMIC DNA]</scope>
    <source>
        <strain evidence="12">J267</strain>
        <tissue evidence="12">Leaf</tissue>
    </source>
</reference>
<dbReference type="InterPro" id="IPR036955">
    <property type="entry name" value="AP2/ERF_dom_sf"/>
</dbReference>
<comment type="similarity">
    <text evidence="9">Belongs to the AP2/ERF transcription factor family. ERF subfamily.</text>
</comment>
<evidence type="ECO:0000256" key="8">
    <source>
        <dbReference type="ARBA" id="ARBA00023242"/>
    </source>
</evidence>
<dbReference type="EMBL" id="CM018047">
    <property type="protein sequence ID" value="KAA8523868.1"/>
    <property type="molecule type" value="Genomic_DNA"/>
</dbReference>
<evidence type="ECO:0000256" key="6">
    <source>
        <dbReference type="ARBA" id="ARBA00023159"/>
    </source>
</evidence>
<evidence type="ECO:0000313" key="13">
    <source>
        <dbReference type="Proteomes" id="UP000325577"/>
    </source>
</evidence>
<accession>A0A5J5A1K6</accession>
<dbReference type="GO" id="GO:0006952">
    <property type="term" value="P:defense response"/>
    <property type="evidence" value="ECO:0007669"/>
    <property type="project" value="UniProtKB-KW"/>
</dbReference>
<gene>
    <name evidence="12" type="ORF">F0562_010291</name>
</gene>
<feature type="domain" description="AP2/ERF" evidence="11">
    <location>
        <begin position="211"/>
        <end position="268"/>
    </location>
</feature>
<dbReference type="InterPro" id="IPR001471">
    <property type="entry name" value="AP2/ERF_dom"/>
</dbReference>
<dbReference type="PANTHER" id="PTHR31657:SF19">
    <property type="entry name" value="ETHYLENE-RESPONSIVE TRANSCRIPTION FACTOR ERF053"/>
    <property type="match status" value="1"/>
</dbReference>
<dbReference type="PRINTS" id="PR00367">
    <property type="entry name" value="ETHRSPELEMNT"/>
</dbReference>
<evidence type="ECO:0000256" key="2">
    <source>
        <dbReference type="ARBA" id="ARBA00022745"/>
    </source>
</evidence>
<keyword evidence="8" id="KW-0539">Nucleus</keyword>
<dbReference type="SUPFAM" id="SSF54171">
    <property type="entry name" value="DNA-binding domain"/>
    <property type="match status" value="1"/>
</dbReference>
<feature type="region of interest" description="Disordered" evidence="10">
    <location>
        <begin position="281"/>
        <end position="320"/>
    </location>
</feature>
<feature type="compositionally biased region" description="Polar residues" evidence="10">
    <location>
        <begin position="94"/>
        <end position="103"/>
    </location>
</feature>
<organism evidence="12 13">
    <name type="scientific">Nyssa sinensis</name>
    <dbReference type="NCBI Taxonomy" id="561372"/>
    <lineage>
        <taxon>Eukaryota</taxon>
        <taxon>Viridiplantae</taxon>
        <taxon>Streptophyta</taxon>
        <taxon>Embryophyta</taxon>
        <taxon>Tracheophyta</taxon>
        <taxon>Spermatophyta</taxon>
        <taxon>Magnoliopsida</taxon>
        <taxon>eudicotyledons</taxon>
        <taxon>Gunneridae</taxon>
        <taxon>Pentapetalae</taxon>
        <taxon>asterids</taxon>
        <taxon>Cornales</taxon>
        <taxon>Nyssaceae</taxon>
        <taxon>Nyssa</taxon>
    </lineage>
</organism>
<evidence type="ECO:0000313" key="12">
    <source>
        <dbReference type="EMBL" id="KAA8523868.1"/>
    </source>
</evidence>
<dbReference type="GO" id="GO:0005634">
    <property type="term" value="C:nucleus"/>
    <property type="evidence" value="ECO:0007669"/>
    <property type="project" value="UniProtKB-SubCell"/>
</dbReference>
<dbReference type="Gene3D" id="3.30.730.10">
    <property type="entry name" value="AP2/ERF domain"/>
    <property type="match status" value="1"/>
</dbReference>